<dbReference type="SUPFAM" id="SSF53474">
    <property type="entry name" value="alpha/beta-Hydrolases"/>
    <property type="match status" value="1"/>
</dbReference>
<dbReference type="EMBL" id="JAFBCY010000002">
    <property type="protein sequence ID" value="MBM7851939.1"/>
    <property type="molecule type" value="Genomic_DNA"/>
</dbReference>
<feature type="chain" id="PRO_5040994935" evidence="1">
    <location>
        <begin position="25"/>
        <end position="260"/>
    </location>
</feature>
<dbReference type="Pfam" id="PF06057">
    <property type="entry name" value="VirJ"/>
    <property type="match status" value="1"/>
</dbReference>
<evidence type="ECO:0000313" key="4">
    <source>
        <dbReference type="EMBL" id="MBM7851939.1"/>
    </source>
</evidence>
<dbReference type="EMBL" id="BSFF01000001">
    <property type="protein sequence ID" value="GLK55004.1"/>
    <property type="molecule type" value="Genomic_DNA"/>
</dbReference>
<reference evidence="3" key="3">
    <citation type="submission" date="2023-01" db="EMBL/GenBank/DDBJ databases">
        <authorList>
            <person name="Sun Q."/>
            <person name="Evtushenko L."/>
        </authorList>
    </citation>
    <scope>NUCLEOTIDE SEQUENCE</scope>
    <source>
        <strain evidence="3">VKM B-1606</strain>
    </source>
</reference>
<gene>
    <name evidence="3" type="ORF">GCM10008170_10230</name>
    <name evidence="4" type="ORF">JOD31_002164</name>
</gene>
<dbReference type="InterPro" id="IPR011225">
    <property type="entry name" value="IV_sec_VirJ"/>
</dbReference>
<evidence type="ECO:0000259" key="2">
    <source>
        <dbReference type="Pfam" id="PF06057"/>
    </source>
</evidence>
<proteinExistence type="predicted"/>
<keyword evidence="1" id="KW-0732">Signal</keyword>
<dbReference type="AlphaFoldDB" id="A0A9W6MRC2"/>
<name>A0A9W6MRC2_9HYPH</name>
<accession>A0A9W6MRC2</accession>
<evidence type="ECO:0000313" key="3">
    <source>
        <dbReference type="EMBL" id="GLK55004.1"/>
    </source>
</evidence>
<feature type="signal peptide" evidence="1">
    <location>
        <begin position="1"/>
        <end position="24"/>
    </location>
</feature>
<dbReference type="PIRSF" id="PIRSF029063">
    <property type="entry name" value="IV_sec_VirJ"/>
    <property type="match status" value="1"/>
</dbReference>
<dbReference type="Proteomes" id="UP001143400">
    <property type="component" value="Unassembled WGS sequence"/>
</dbReference>
<dbReference type="InterPro" id="IPR010333">
    <property type="entry name" value="VirJ"/>
</dbReference>
<dbReference type="RefSeq" id="WP_204950313.1">
    <property type="nucleotide sequence ID" value="NZ_BSFF01000001.1"/>
</dbReference>
<sequence length="260" mass="27221">MTPRRVLTSLAFAGVLLAATPALARTFHHWFPGFARAALPPGETLPEIADLPVVAVAPRAGPPRAAVVLITGSGGWAELDRKLAAGFAAEGVATLGMDSLRYFLAPRSPDEVGADVGRMIEAARRVWGVQDVALVGYSFGADTVPVAYNRLPPADRAAVRTVAMLGLSRTADLAMGVAKIVAQIDGYPQSTAAEVARVAQAAERPAIVCVYGEEEQAEGRTLCPSLDSSRVRLIETAGGHHFDGDYNALARAVAATLKRA</sequence>
<dbReference type="Gene3D" id="3.40.50.1820">
    <property type="entry name" value="alpha/beta hydrolase"/>
    <property type="match status" value="1"/>
</dbReference>
<evidence type="ECO:0000313" key="6">
    <source>
        <dbReference type="Proteomes" id="UP001143400"/>
    </source>
</evidence>
<comment type="caution">
    <text evidence="3">The sequence shown here is derived from an EMBL/GenBank/DDBJ whole genome shotgun (WGS) entry which is preliminary data.</text>
</comment>
<reference evidence="4 5" key="2">
    <citation type="submission" date="2021-01" db="EMBL/GenBank/DDBJ databases">
        <title>Genomic Encyclopedia of Type Strains, Phase IV (KMG-IV): sequencing the most valuable type-strain genomes for metagenomic binning, comparative biology and taxonomic classification.</title>
        <authorList>
            <person name="Goeker M."/>
        </authorList>
    </citation>
    <scope>NUCLEOTIDE SEQUENCE [LARGE SCALE GENOMIC DNA]</scope>
    <source>
        <strain evidence="4 5">DSM 6130</strain>
    </source>
</reference>
<feature type="domain" description="Bacterial virulence" evidence="2">
    <location>
        <begin position="67"/>
        <end position="259"/>
    </location>
</feature>
<keyword evidence="5" id="KW-1185">Reference proteome</keyword>
<reference evidence="3" key="1">
    <citation type="journal article" date="2014" name="Int. J. Syst. Evol. Microbiol.">
        <title>Complete genome sequence of Corynebacterium casei LMG S-19264T (=DSM 44701T), isolated from a smear-ripened cheese.</title>
        <authorList>
            <consortium name="US DOE Joint Genome Institute (JGI-PGF)"/>
            <person name="Walter F."/>
            <person name="Albersmeier A."/>
            <person name="Kalinowski J."/>
            <person name="Ruckert C."/>
        </authorList>
    </citation>
    <scope>NUCLEOTIDE SEQUENCE</scope>
    <source>
        <strain evidence="3">VKM B-1606</strain>
    </source>
</reference>
<evidence type="ECO:0000256" key="1">
    <source>
        <dbReference type="SAM" id="SignalP"/>
    </source>
</evidence>
<dbReference type="Proteomes" id="UP000758856">
    <property type="component" value="Unassembled WGS sequence"/>
</dbReference>
<dbReference type="InterPro" id="IPR029058">
    <property type="entry name" value="AB_hydrolase_fold"/>
</dbReference>
<protein>
    <submittedName>
        <fullName evidence="4">Type IV secretory pathway VirJ component</fullName>
    </submittedName>
</protein>
<evidence type="ECO:0000313" key="5">
    <source>
        <dbReference type="Proteomes" id="UP000758856"/>
    </source>
</evidence>
<organism evidence="3 6">
    <name type="scientific">Methylopila capsulata</name>
    <dbReference type="NCBI Taxonomy" id="61654"/>
    <lineage>
        <taxon>Bacteria</taxon>
        <taxon>Pseudomonadati</taxon>
        <taxon>Pseudomonadota</taxon>
        <taxon>Alphaproteobacteria</taxon>
        <taxon>Hyphomicrobiales</taxon>
        <taxon>Methylopilaceae</taxon>
        <taxon>Methylopila</taxon>
    </lineage>
</organism>